<gene>
    <name evidence="2" type="ORF">SISNIDRAFT_53213</name>
    <name evidence="1" type="ORF">SISNIDRAFT_53250</name>
</gene>
<protein>
    <submittedName>
        <fullName evidence="2">Uncharacterized protein</fullName>
    </submittedName>
</protein>
<reference evidence="2 3" key="1">
    <citation type="journal article" date="2016" name="Mol. Biol. Evol.">
        <title>Comparative Genomics of Early-Diverging Mushroom-Forming Fungi Provides Insights into the Origins of Lignocellulose Decay Capabilities.</title>
        <authorList>
            <person name="Nagy L.G."/>
            <person name="Riley R."/>
            <person name="Tritt A."/>
            <person name="Adam C."/>
            <person name="Daum C."/>
            <person name="Floudas D."/>
            <person name="Sun H."/>
            <person name="Yadav J.S."/>
            <person name="Pangilinan J."/>
            <person name="Larsson K.H."/>
            <person name="Matsuura K."/>
            <person name="Barry K."/>
            <person name="Labutti K."/>
            <person name="Kuo R."/>
            <person name="Ohm R.A."/>
            <person name="Bhattacharya S.S."/>
            <person name="Shirouzu T."/>
            <person name="Yoshinaga Y."/>
            <person name="Martin F.M."/>
            <person name="Grigoriev I.V."/>
            <person name="Hibbett D.S."/>
        </authorList>
    </citation>
    <scope>NUCLEOTIDE SEQUENCE [LARGE SCALE GENOMIC DNA]</scope>
    <source>
        <strain evidence="2 3">HHB9708</strain>
    </source>
</reference>
<sequence length="95" mass="10658">MRRHLSPSVSSLICITLSPTPVRLLSGTQTMIVKSHLFFRSQPRHLALQSCKSSAKSAELLSNLFFHSLRSFSCTVHDSHYSKMPRLCPSHCCIS</sequence>
<evidence type="ECO:0000313" key="2">
    <source>
        <dbReference type="EMBL" id="KZS86425.1"/>
    </source>
</evidence>
<name>A0A164M6Z3_9AGAM</name>
<dbReference type="Proteomes" id="UP000076722">
    <property type="component" value="Unassembled WGS sequence"/>
</dbReference>
<accession>A0A164M6Z3</accession>
<proteinExistence type="predicted"/>
<dbReference type="EMBL" id="KV419507">
    <property type="protein sequence ID" value="KZS86415.1"/>
    <property type="molecule type" value="Genomic_DNA"/>
</dbReference>
<dbReference type="EMBL" id="KV419504">
    <property type="protein sequence ID" value="KZS86425.1"/>
    <property type="molecule type" value="Genomic_DNA"/>
</dbReference>
<evidence type="ECO:0000313" key="3">
    <source>
        <dbReference type="Proteomes" id="UP000076722"/>
    </source>
</evidence>
<dbReference type="AlphaFoldDB" id="A0A164M6Z3"/>
<keyword evidence="3" id="KW-1185">Reference proteome</keyword>
<evidence type="ECO:0000313" key="1">
    <source>
        <dbReference type="EMBL" id="KZS86415.1"/>
    </source>
</evidence>
<organism evidence="2 3">
    <name type="scientific">Sistotremastrum niveocremeum HHB9708</name>
    <dbReference type="NCBI Taxonomy" id="1314777"/>
    <lineage>
        <taxon>Eukaryota</taxon>
        <taxon>Fungi</taxon>
        <taxon>Dikarya</taxon>
        <taxon>Basidiomycota</taxon>
        <taxon>Agaricomycotina</taxon>
        <taxon>Agaricomycetes</taxon>
        <taxon>Sistotremastrales</taxon>
        <taxon>Sistotremastraceae</taxon>
        <taxon>Sertulicium</taxon>
        <taxon>Sertulicium niveocremeum</taxon>
    </lineage>
</organism>